<dbReference type="Proteomes" id="UP001500460">
    <property type="component" value="Unassembled WGS sequence"/>
</dbReference>
<dbReference type="RefSeq" id="WP_344604914.1">
    <property type="nucleotide sequence ID" value="NZ_BAAATK010000023.1"/>
</dbReference>
<dbReference type="PANTHER" id="PTHR34989:SF1">
    <property type="entry name" value="PROTEIN HDED"/>
    <property type="match status" value="1"/>
</dbReference>
<feature type="transmembrane region" description="Helical" evidence="1">
    <location>
        <begin position="121"/>
        <end position="139"/>
    </location>
</feature>
<accession>A0ABP5X622</accession>
<dbReference type="InterPro" id="IPR052712">
    <property type="entry name" value="Acid_resist_chaperone_HdeD"/>
</dbReference>
<keyword evidence="1" id="KW-0812">Transmembrane</keyword>
<name>A0ABP5X622_9ACTN</name>
<dbReference type="Pfam" id="PF03729">
    <property type="entry name" value="DUF308"/>
    <property type="match status" value="2"/>
</dbReference>
<evidence type="ECO:0000313" key="2">
    <source>
        <dbReference type="EMBL" id="GAA2443259.1"/>
    </source>
</evidence>
<comment type="caution">
    <text evidence="2">The sequence shown here is derived from an EMBL/GenBank/DDBJ whole genome shotgun (WGS) entry which is preliminary data.</text>
</comment>
<protein>
    <submittedName>
        <fullName evidence="2">HdeD family acid-resistance protein</fullName>
    </submittedName>
</protein>
<evidence type="ECO:0000256" key="1">
    <source>
        <dbReference type="SAM" id="Phobius"/>
    </source>
</evidence>
<gene>
    <name evidence="2" type="ORF">GCM10010421_37830</name>
</gene>
<feature type="transmembrane region" description="Helical" evidence="1">
    <location>
        <begin position="64"/>
        <end position="83"/>
    </location>
</feature>
<reference evidence="3" key="1">
    <citation type="journal article" date="2019" name="Int. J. Syst. Evol. Microbiol.">
        <title>The Global Catalogue of Microorganisms (GCM) 10K type strain sequencing project: providing services to taxonomists for standard genome sequencing and annotation.</title>
        <authorList>
            <consortium name="The Broad Institute Genomics Platform"/>
            <consortium name="The Broad Institute Genome Sequencing Center for Infectious Disease"/>
            <person name="Wu L."/>
            <person name="Ma J."/>
        </authorList>
    </citation>
    <scope>NUCLEOTIDE SEQUENCE [LARGE SCALE GENOMIC DNA]</scope>
    <source>
        <strain evidence="3">JCM 6922</strain>
    </source>
</reference>
<feature type="transmembrane region" description="Helical" evidence="1">
    <location>
        <begin position="32"/>
        <end position="52"/>
    </location>
</feature>
<keyword evidence="3" id="KW-1185">Reference proteome</keyword>
<dbReference type="PANTHER" id="PTHR34989">
    <property type="entry name" value="PROTEIN HDED"/>
    <property type="match status" value="1"/>
</dbReference>
<dbReference type="InterPro" id="IPR005325">
    <property type="entry name" value="DUF308_memb"/>
</dbReference>
<sequence>MRRQLRWTLVLRGAAAVSFGMMALVWPEVTASALALLFGVYALVDGAALLVSAFHREGDRTHRLAHAAGGALGVAVGVTAVAWPGITAPALVVLVGVWAVTTGVAEIWAAVRFRRELHHEWALFLAGAASVVAGALLWARPDVGAIILAQIVGVYALLSGGLALAAARRLHGATTAARPARHARHA</sequence>
<feature type="transmembrane region" description="Helical" evidence="1">
    <location>
        <begin position="89"/>
        <end position="109"/>
    </location>
</feature>
<feature type="transmembrane region" description="Helical" evidence="1">
    <location>
        <begin position="145"/>
        <end position="167"/>
    </location>
</feature>
<dbReference type="EMBL" id="BAAATK010000023">
    <property type="protein sequence ID" value="GAA2443259.1"/>
    <property type="molecule type" value="Genomic_DNA"/>
</dbReference>
<organism evidence="2 3">
    <name type="scientific">Streptomyces glaucus</name>
    <dbReference type="NCBI Taxonomy" id="284029"/>
    <lineage>
        <taxon>Bacteria</taxon>
        <taxon>Bacillati</taxon>
        <taxon>Actinomycetota</taxon>
        <taxon>Actinomycetes</taxon>
        <taxon>Kitasatosporales</taxon>
        <taxon>Streptomycetaceae</taxon>
        <taxon>Streptomyces</taxon>
    </lineage>
</organism>
<keyword evidence="1" id="KW-0472">Membrane</keyword>
<feature type="transmembrane region" description="Helical" evidence="1">
    <location>
        <begin position="7"/>
        <end position="26"/>
    </location>
</feature>
<proteinExistence type="predicted"/>
<keyword evidence="1" id="KW-1133">Transmembrane helix</keyword>
<evidence type="ECO:0000313" key="3">
    <source>
        <dbReference type="Proteomes" id="UP001500460"/>
    </source>
</evidence>